<dbReference type="Proteomes" id="UP000694569">
    <property type="component" value="Unplaced"/>
</dbReference>
<name>A0A8C5MGT3_9ANUR</name>
<dbReference type="GO" id="GO:0003676">
    <property type="term" value="F:nucleic acid binding"/>
    <property type="evidence" value="ECO:0007669"/>
    <property type="project" value="InterPro"/>
</dbReference>
<evidence type="ECO:0000259" key="2">
    <source>
        <dbReference type="PROSITE" id="PS50013"/>
    </source>
</evidence>
<dbReference type="InterPro" id="IPR016197">
    <property type="entry name" value="Chromo-like_dom_sf"/>
</dbReference>
<dbReference type="SUPFAM" id="SSF54160">
    <property type="entry name" value="Chromo domain-like"/>
    <property type="match status" value="1"/>
</dbReference>
<keyword evidence="5" id="KW-1185">Reference proteome</keyword>
<dbReference type="PROSITE" id="PS50994">
    <property type="entry name" value="INTEGRASE"/>
    <property type="match status" value="1"/>
</dbReference>
<reference evidence="4" key="1">
    <citation type="submission" date="2025-08" db="UniProtKB">
        <authorList>
            <consortium name="Ensembl"/>
        </authorList>
    </citation>
    <scope>IDENTIFICATION</scope>
</reference>
<reference evidence="4" key="2">
    <citation type="submission" date="2025-09" db="UniProtKB">
        <authorList>
            <consortium name="Ensembl"/>
        </authorList>
    </citation>
    <scope>IDENTIFICATION</scope>
</reference>
<dbReference type="SUPFAM" id="SSF53098">
    <property type="entry name" value="Ribonuclease H-like"/>
    <property type="match status" value="1"/>
</dbReference>
<sequence length="380" mass="43067">MDFIVDLLPSEGNTTILTVIDRYSKMAHYVPLKKLPSSEQLASIFAKEVVRLHGIPQEIVSDRGTQFISRFWRSFCKEMGINLSFSSAYHPQSNGAAECTNQSLEQYLRFFISHQQDNWSSLLPWAELATNNVVHDSSGHTPFFATYGFHPTLLPGTPSESPIPALNDHLQLLRQSWTRIQSALQKASLAHKKFADRHRQPGPSYVPGQRVWLSTRHIKLRVPSHKLAPQFIGPYRVLRRINPVSYALELPKSLRIPNSFHTSLLKPLVCNRYTTPMKQPPPVQVQGQEEYEVEALIDSRWSRGRFQYLVHWKGYGPEERSWVAASDVHAPGLVSAYHRRFPSRPRARRQGGCCHSGPCPGKCCAFDPCPGKCCAFDPCP</sequence>
<dbReference type="InterPro" id="IPR023780">
    <property type="entry name" value="Chromo_domain"/>
</dbReference>
<dbReference type="Ensembl" id="ENSLLET00000013450.1">
    <property type="protein sequence ID" value="ENSLLEP00000012950.1"/>
    <property type="gene ID" value="ENSLLEG00000008184.1"/>
</dbReference>
<feature type="domain" description="Chromo" evidence="2">
    <location>
        <begin position="291"/>
        <end position="349"/>
    </location>
</feature>
<dbReference type="Pfam" id="PF00665">
    <property type="entry name" value="rve"/>
    <property type="match status" value="1"/>
</dbReference>
<organism evidence="4 5">
    <name type="scientific">Leptobrachium leishanense</name>
    <name type="common">Leishan spiny toad</name>
    <dbReference type="NCBI Taxonomy" id="445787"/>
    <lineage>
        <taxon>Eukaryota</taxon>
        <taxon>Metazoa</taxon>
        <taxon>Chordata</taxon>
        <taxon>Craniata</taxon>
        <taxon>Vertebrata</taxon>
        <taxon>Euteleostomi</taxon>
        <taxon>Amphibia</taxon>
        <taxon>Batrachia</taxon>
        <taxon>Anura</taxon>
        <taxon>Pelobatoidea</taxon>
        <taxon>Megophryidae</taxon>
        <taxon>Leptobrachium</taxon>
    </lineage>
</organism>
<dbReference type="PROSITE" id="PS50013">
    <property type="entry name" value="CHROMO_2"/>
    <property type="match status" value="1"/>
</dbReference>
<dbReference type="SMART" id="SM00298">
    <property type="entry name" value="CHROMO"/>
    <property type="match status" value="1"/>
</dbReference>
<evidence type="ECO:0000259" key="3">
    <source>
        <dbReference type="PROSITE" id="PS50994"/>
    </source>
</evidence>
<proteinExistence type="predicted"/>
<dbReference type="PANTHER" id="PTHR37984">
    <property type="entry name" value="PROTEIN CBG26694"/>
    <property type="match status" value="1"/>
</dbReference>
<dbReference type="Pfam" id="PF00385">
    <property type="entry name" value="Chromo"/>
    <property type="match status" value="1"/>
</dbReference>
<evidence type="ECO:0000313" key="5">
    <source>
        <dbReference type="Proteomes" id="UP000694569"/>
    </source>
</evidence>
<dbReference type="Pfam" id="PF24626">
    <property type="entry name" value="SH3_Tf2-1"/>
    <property type="match status" value="1"/>
</dbReference>
<dbReference type="GO" id="GO:0015074">
    <property type="term" value="P:DNA integration"/>
    <property type="evidence" value="ECO:0007669"/>
    <property type="project" value="InterPro"/>
</dbReference>
<dbReference type="InterPro" id="IPR000953">
    <property type="entry name" value="Chromo/chromo_shadow_dom"/>
</dbReference>
<dbReference type="InterPro" id="IPR036397">
    <property type="entry name" value="RNaseH_sf"/>
</dbReference>
<dbReference type="Gene3D" id="3.30.420.10">
    <property type="entry name" value="Ribonuclease H-like superfamily/Ribonuclease H"/>
    <property type="match status" value="1"/>
</dbReference>
<accession>A0A8C5MGT3</accession>
<dbReference type="FunFam" id="3.30.420.10:FF:000032">
    <property type="entry name" value="Retrovirus-related Pol polyprotein from transposon 297-like Protein"/>
    <property type="match status" value="1"/>
</dbReference>
<dbReference type="Gene3D" id="2.40.50.40">
    <property type="match status" value="1"/>
</dbReference>
<dbReference type="OrthoDB" id="1430630at2759"/>
<dbReference type="CDD" id="cd18975">
    <property type="entry name" value="CD_MarY1_POL_like"/>
    <property type="match status" value="1"/>
</dbReference>
<dbReference type="PANTHER" id="PTHR37984:SF15">
    <property type="entry name" value="INTEGRASE CATALYTIC DOMAIN-CONTAINING PROTEIN"/>
    <property type="match status" value="1"/>
</dbReference>
<evidence type="ECO:0000256" key="1">
    <source>
        <dbReference type="ARBA" id="ARBA00004123"/>
    </source>
</evidence>
<dbReference type="InterPro" id="IPR056924">
    <property type="entry name" value="SH3_Tf2-1"/>
</dbReference>
<dbReference type="InterPro" id="IPR050951">
    <property type="entry name" value="Retrovirus_Pol_polyprotein"/>
</dbReference>
<dbReference type="AlphaFoldDB" id="A0A8C5MGT3"/>
<protein>
    <submittedName>
        <fullName evidence="4">Uncharacterized protein</fullName>
    </submittedName>
</protein>
<dbReference type="GO" id="GO:0005634">
    <property type="term" value="C:nucleus"/>
    <property type="evidence" value="ECO:0007669"/>
    <property type="project" value="UniProtKB-SubCell"/>
</dbReference>
<dbReference type="InterPro" id="IPR012337">
    <property type="entry name" value="RNaseH-like_sf"/>
</dbReference>
<dbReference type="GeneTree" id="ENSGT00940000176277"/>
<dbReference type="InterPro" id="IPR001584">
    <property type="entry name" value="Integrase_cat-core"/>
</dbReference>
<comment type="subcellular location">
    <subcellularLocation>
        <location evidence="1">Nucleus</location>
    </subcellularLocation>
</comment>
<evidence type="ECO:0000313" key="4">
    <source>
        <dbReference type="Ensembl" id="ENSLLEP00000012950.1"/>
    </source>
</evidence>
<feature type="domain" description="Integrase catalytic" evidence="3">
    <location>
        <begin position="1"/>
        <end position="150"/>
    </location>
</feature>